<organism evidence="1 2">
    <name type="scientific">Metallibacterium scheffleri</name>
    <dbReference type="NCBI Taxonomy" id="993689"/>
    <lineage>
        <taxon>Bacteria</taxon>
        <taxon>Pseudomonadati</taxon>
        <taxon>Pseudomonadota</taxon>
        <taxon>Gammaproteobacteria</taxon>
        <taxon>Lysobacterales</taxon>
        <taxon>Rhodanobacteraceae</taxon>
        <taxon>Metallibacterium</taxon>
    </lineage>
</organism>
<gene>
    <name evidence="1" type="ORF">B1806_09480</name>
</gene>
<protein>
    <submittedName>
        <fullName evidence="1">Uncharacterized protein</fullName>
    </submittedName>
</protein>
<dbReference type="AlphaFoldDB" id="A0A4V3UTC6"/>
<accession>A0A4V3UTC6</accession>
<dbReference type="Proteomes" id="UP000307749">
    <property type="component" value="Unassembled WGS sequence"/>
</dbReference>
<sequence>MARHLQGEVDHQQRIAIRSHAVDDKGKRLDIHVRQRVEVVSADPPQARHLDRWRHDAQARDPLQQFRAAAVRGGLAGGALVMRRCESFTE</sequence>
<keyword evidence="2" id="KW-1185">Reference proteome</keyword>
<dbReference type="EMBL" id="MWQO01000033">
    <property type="protein sequence ID" value="THD10091.1"/>
    <property type="molecule type" value="Genomic_DNA"/>
</dbReference>
<name>A0A4V3UTC6_9GAMM</name>
<evidence type="ECO:0000313" key="2">
    <source>
        <dbReference type="Proteomes" id="UP000307749"/>
    </source>
</evidence>
<reference evidence="1 2" key="1">
    <citation type="submission" date="2017-02" db="EMBL/GenBank/DDBJ databases">
        <title>Whole genome sequencing of Metallibacterium scheffleri DSM 24874 (T).</title>
        <authorList>
            <person name="Kumar S."/>
            <person name="Patil P."/>
            <person name="Patil P.B."/>
        </authorList>
    </citation>
    <scope>NUCLEOTIDE SEQUENCE [LARGE SCALE GENOMIC DNA]</scope>
    <source>
        <strain evidence="1 2">DSM 24874</strain>
    </source>
</reference>
<evidence type="ECO:0000313" key="1">
    <source>
        <dbReference type="EMBL" id="THD10091.1"/>
    </source>
</evidence>
<proteinExistence type="predicted"/>
<comment type="caution">
    <text evidence="1">The sequence shown here is derived from an EMBL/GenBank/DDBJ whole genome shotgun (WGS) entry which is preliminary data.</text>
</comment>